<feature type="compositionally biased region" description="Polar residues" evidence="1">
    <location>
        <begin position="1"/>
        <end position="15"/>
    </location>
</feature>
<evidence type="ECO:0000313" key="2">
    <source>
        <dbReference type="EMBL" id="MCH83829.1"/>
    </source>
</evidence>
<dbReference type="AlphaFoldDB" id="A0A392M9E9"/>
<reference evidence="2 3" key="1">
    <citation type="journal article" date="2018" name="Front. Plant Sci.">
        <title>Red Clover (Trifolium pratense) and Zigzag Clover (T. medium) - A Picture of Genomic Similarities and Differences.</title>
        <authorList>
            <person name="Dluhosova J."/>
            <person name="Istvanek J."/>
            <person name="Nedelnik J."/>
            <person name="Repkova J."/>
        </authorList>
    </citation>
    <scope>NUCLEOTIDE SEQUENCE [LARGE SCALE GENOMIC DNA]</scope>
    <source>
        <strain evidence="3">cv. 10/8</strain>
        <tissue evidence="2">Leaf</tissue>
    </source>
</reference>
<feature type="compositionally biased region" description="Polar residues" evidence="1">
    <location>
        <begin position="51"/>
        <end position="60"/>
    </location>
</feature>
<sequence length="78" mass="8415">MLTNTTQNSANPQSLTHRRHPLAASSVKGSAPLCLSLTMHLNTDDGGERNTAGSKRTTVVSRARKGRNGSVMYLSYLE</sequence>
<feature type="region of interest" description="Disordered" evidence="1">
    <location>
        <begin position="1"/>
        <end position="27"/>
    </location>
</feature>
<proteinExistence type="predicted"/>
<accession>A0A392M9E9</accession>
<gene>
    <name evidence="2" type="ORF">A2U01_0004655</name>
</gene>
<keyword evidence="3" id="KW-1185">Reference proteome</keyword>
<protein>
    <submittedName>
        <fullName evidence="2">Uncharacterized protein</fullName>
    </submittedName>
</protein>
<organism evidence="2 3">
    <name type="scientific">Trifolium medium</name>
    <dbReference type="NCBI Taxonomy" id="97028"/>
    <lineage>
        <taxon>Eukaryota</taxon>
        <taxon>Viridiplantae</taxon>
        <taxon>Streptophyta</taxon>
        <taxon>Embryophyta</taxon>
        <taxon>Tracheophyta</taxon>
        <taxon>Spermatophyta</taxon>
        <taxon>Magnoliopsida</taxon>
        <taxon>eudicotyledons</taxon>
        <taxon>Gunneridae</taxon>
        <taxon>Pentapetalae</taxon>
        <taxon>rosids</taxon>
        <taxon>fabids</taxon>
        <taxon>Fabales</taxon>
        <taxon>Fabaceae</taxon>
        <taxon>Papilionoideae</taxon>
        <taxon>50 kb inversion clade</taxon>
        <taxon>NPAAA clade</taxon>
        <taxon>Hologalegina</taxon>
        <taxon>IRL clade</taxon>
        <taxon>Trifolieae</taxon>
        <taxon>Trifolium</taxon>
    </lineage>
</organism>
<feature type="region of interest" description="Disordered" evidence="1">
    <location>
        <begin position="42"/>
        <end position="64"/>
    </location>
</feature>
<dbReference type="EMBL" id="LXQA010005823">
    <property type="protein sequence ID" value="MCH83829.1"/>
    <property type="molecule type" value="Genomic_DNA"/>
</dbReference>
<dbReference type="Proteomes" id="UP000265520">
    <property type="component" value="Unassembled WGS sequence"/>
</dbReference>
<name>A0A392M9E9_9FABA</name>
<comment type="caution">
    <text evidence="2">The sequence shown here is derived from an EMBL/GenBank/DDBJ whole genome shotgun (WGS) entry which is preliminary data.</text>
</comment>
<evidence type="ECO:0000256" key="1">
    <source>
        <dbReference type="SAM" id="MobiDB-lite"/>
    </source>
</evidence>
<evidence type="ECO:0000313" key="3">
    <source>
        <dbReference type="Proteomes" id="UP000265520"/>
    </source>
</evidence>